<feature type="domain" description="Cyclin-like" evidence="6">
    <location>
        <begin position="242"/>
        <end position="327"/>
    </location>
</feature>
<dbReference type="PANTHER" id="PTHR10177">
    <property type="entry name" value="CYCLINS"/>
    <property type="match status" value="1"/>
</dbReference>
<keyword evidence="2 4" id="KW-0195">Cyclin</keyword>
<reference evidence="7" key="1">
    <citation type="journal article" date="2011" name="Genome Res.">
        <title>Deep small RNA sequencing from the nematode Ascaris reveals conservation, functional diversification, and novel developmental profiles.</title>
        <authorList>
            <person name="Wang J."/>
            <person name="Czech B."/>
            <person name="Crunk A."/>
            <person name="Wallace A."/>
            <person name="Mitreva M."/>
            <person name="Hannon G.J."/>
            <person name="Davis R.E."/>
        </authorList>
    </citation>
    <scope>NUCLEOTIDE SEQUENCE</scope>
</reference>
<name>F1KS09_ASCSU</name>
<keyword evidence="1" id="KW-0132">Cell division</keyword>
<keyword evidence="3" id="KW-0131">Cell cycle</keyword>
<dbReference type="Gene3D" id="1.10.472.10">
    <property type="entry name" value="Cyclin-like"/>
    <property type="match status" value="2"/>
</dbReference>
<evidence type="ECO:0000256" key="4">
    <source>
        <dbReference type="RuleBase" id="RU000383"/>
    </source>
</evidence>
<dbReference type="GO" id="GO:0051301">
    <property type="term" value="P:cell division"/>
    <property type="evidence" value="ECO:0007669"/>
    <property type="project" value="UniProtKB-KW"/>
</dbReference>
<evidence type="ECO:0000259" key="6">
    <source>
        <dbReference type="SMART" id="SM00385"/>
    </source>
</evidence>
<dbReference type="Pfam" id="PF00134">
    <property type="entry name" value="Cyclin_N"/>
    <property type="match status" value="1"/>
</dbReference>
<dbReference type="PROSITE" id="PS00292">
    <property type="entry name" value="CYCLINS"/>
    <property type="match status" value="1"/>
</dbReference>
<proteinExistence type="evidence at transcript level"/>
<dbReference type="InterPro" id="IPR048258">
    <property type="entry name" value="Cyclins_cyclin-box"/>
</dbReference>
<evidence type="ECO:0000313" key="7">
    <source>
        <dbReference type="EMBL" id="ADY40663.1"/>
    </source>
</evidence>
<comment type="similarity">
    <text evidence="4">Belongs to the cyclin family.</text>
</comment>
<sequence length="544" mass="61870">MKVKRVGASNSRRKIHKADISIAKNRGNQRKNRKRAVSGAHIKRMRAASDVVGPSKRRTAAVISGKFKNNTNTDDDLHVTNESANDIHVEKNGVKGGRKVLQELLPFGDMDDTSGLECTEDLDVTHNRSHSSFGSESSETAPDRLMEEVDSLAATPRSDLISLREPEDMNESLSDQQATSTQNETLTVIQRRMPTQMQDSASCNSEEMWRLMCAKSKIYARSSHMLDNHPEILFSMRTILFDWMMDVCQAERLHRETFYMSMEYVDRFMSNTRNLPSSKLQLFGTVAIHIACKFEEVYPPKLKTLVSYTDGACRADEVRDAERIMLKFLSWLLNPLTAVHWLGVYLVLLGRVDNENADVKQWRIAETGANNAKMYNLLCESSYDFSKVMRTTFISMAQVLDLCMLDPRSIQFDYAELAAAVLWCFFEPNELIEEITGFQMEQLHSVCMFVEPYTYVWEKRRPPGQPLPVFEGVDAGDFHNIQTHIDDYESWMAEADEIRAEMSHTNELRHKRVNVVPVTLSGAPYLSPKPLAELQNTSGGSSHE</sequence>
<dbReference type="SMART" id="SM00385">
    <property type="entry name" value="CYCLIN"/>
    <property type="match status" value="1"/>
</dbReference>
<dbReference type="CDD" id="cd20520">
    <property type="entry name" value="CYCLIN_CCNE_rpt2"/>
    <property type="match status" value="1"/>
</dbReference>
<accession>F1KS09</accession>
<dbReference type="GO" id="GO:0000278">
    <property type="term" value="P:mitotic cell cycle"/>
    <property type="evidence" value="ECO:0007669"/>
    <property type="project" value="UniProtKB-ARBA"/>
</dbReference>
<dbReference type="AlphaFoldDB" id="F1KS09"/>
<dbReference type="FunFam" id="1.10.472.10:FF:000001">
    <property type="entry name" value="G2/mitotic-specific cyclin"/>
    <property type="match status" value="1"/>
</dbReference>
<feature type="region of interest" description="Disordered" evidence="5">
    <location>
        <begin position="155"/>
        <end position="183"/>
    </location>
</feature>
<dbReference type="InterPro" id="IPR036915">
    <property type="entry name" value="Cyclin-like_sf"/>
</dbReference>
<feature type="compositionally biased region" description="Polar residues" evidence="5">
    <location>
        <begin position="171"/>
        <end position="183"/>
    </location>
</feature>
<dbReference type="SUPFAM" id="SSF47954">
    <property type="entry name" value="Cyclin-like"/>
    <property type="match status" value="2"/>
</dbReference>
<evidence type="ECO:0000256" key="2">
    <source>
        <dbReference type="ARBA" id="ARBA00023127"/>
    </source>
</evidence>
<dbReference type="InterPro" id="IPR006671">
    <property type="entry name" value="Cyclin_N"/>
</dbReference>
<evidence type="ECO:0000256" key="5">
    <source>
        <dbReference type="SAM" id="MobiDB-lite"/>
    </source>
</evidence>
<dbReference type="InterPro" id="IPR013763">
    <property type="entry name" value="Cyclin-like_dom"/>
</dbReference>
<dbReference type="EMBL" id="JI164920">
    <property type="protein sequence ID" value="ADY40663.1"/>
    <property type="molecule type" value="mRNA"/>
</dbReference>
<evidence type="ECO:0000256" key="3">
    <source>
        <dbReference type="ARBA" id="ARBA00023306"/>
    </source>
</evidence>
<dbReference type="InterPro" id="IPR039361">
    <property type="entry name" value="Cyclin"/>
</dbReference>
<organism evidence="7">
    <name type="scientific">Ascaris suum</name>
    <name type="common">Pig roundworm</name>
    <name type="synonym">Ascaris lumbricoides</name>
    <dbReference type="NCBI Taxonomy" id="6253"/>
    <lineage>
        <taxon>Eukaryota</taxon>
        <taxon>Metazoa</taxon>
        <taxon>Ecdysozoa</taxon>
        <taxon>Nematoda</taxon>
        <taxon>Chromadorea</taxon>
        <taxon>Rhabditida</taxon>
        <taxon>Spirurina</taxon>
        <taxon>Ascaridomorpha</taxon>
        <taxon>Ascaridoidea</taxon>
        <taxon>Ascarididae</taxon>
        <taxon>Ascaris</taxon>
    </lineage>
</organism>
<evidence type="ECO:0000256" key="1">
    <source>
        <dbReference type="ARBA" id="ARBA00022618"/>
    </source>
</evidence>
<protein>
    <submittedName>
        <fullName evidence="7">G1/S-specific cyclin-E</fullName>
    </submittedName>
</protein>